<evidence type="ECO:0000256" key="7">
    <source>
        <dbReference type="SAM" id="MobiDB-lite"/>
    </source>
</evidence>
<evidence type="ECO:0000313" key="9">
    <source>
        <dbReference type="EMBL" id="KAL2918804.1"/>
    </source>
</evidence>
<gene>
    <name evidence="9" type="primary">SUB1</name>
    <name evidence="9" type="ORF">HK105_201638</name>
</gene>
<evidence type="ECO:0000256" key="1">
    <source>
        <dbReference type="ARBA" id="ARBA00004123"/>
    </source>
</evidence>
<name>A0ABR4NGZ1_9FUNG</name>
<dbReference type="Proteomes" id="UP001527925">
    <property type="component" value="Unassembled WGS sequence"/>
</dbReference>
<keyword evidence="3" id="KW-0805">Transcription regulation</keyword>
<dbReference type="Pfam" id="PF02229">
    <property type="entry name" value="PC4"/>
    <property type="match status" value="1"/>
</dbReference>
<dbReference type="SUPFAM" id="SSF54447">
    <property type="entry name" value="ssDNA-binding transcriptional regulator domain"/>
    <property type="match status" value="1"/>
</dbReference>
<sequence length="145" mass="14712">MPQLKRSLSAEHVEEPEGEQQADAAATADVAGAAKKFKTSRKTEKAAAAPAGGAVGSTSGGGGGSTAEKGKGTTAADGGYSLSIGPMKRLTVNKFKGKILIDIREYYSAGGEEKPGKKGISITPEAWAVICQNTNDINAAISGLM</sequence>
<dbReference type="EMBL" id="JADGIZ020000005">
    <property type="protein sequence ID" value="KAL2918804.1"/>
    <property type="molecule type" value="Genomic_DNA"/>
</dbReference>
<evidence type="ECO:0000256" key="5">
    <source>
        <dbReference type="ARBA" id="ARBA00023163"/>
    </source>
</evidence>
<proteinExistence type="inferred from homology"/>
<organism evidence="9 10">
    <name type="scientific">Polyrhizophydium stewartii</name>
    <dbReference type="NCBI Taxonomy" id="2732419"/>
    <lineage>
        <taxon>Eukaryota</taxon>
        <taxon>Fungi</taxon>
        <taxon>Fungi incertae sedis</taxon>
        <taxon>Chytridiomycota</taxon>
        <taxon>Chytridiomycota incertae sedis</taxon>
        <taxon>Chytridiomycetes</taxon>
        <taxon>Rhizophydiales</taxon>
        <taxon>Rhizophydiales incertae sedis</taxon>
        <taxon>Polyrhizophydium</taxon>
    </lineage>
</organism>
<dbReference type="InterPro" id="IPR009044">
    <property type="entry name" value="ssDNA-bd_transcriptional_reg"/>
</dbReference>
<evidence type="ECO:0000313" key="10">
    <source>
        <dbReference type="Proteomes" id="UP001527925"/>
    </source>
</evidence>
<dbReference type="InterPro" id="IPR045125">
    <property type="entry name" value="Sub1/Tcp4-like"/>
</dbReference>
<feature type="domain" description="Transcriptional coactivator p15 (PC4) C-terminal" evidence="8">
    <location>
        <begin position="84"/>
        <end position="132"/>
    </location>
</feature>
<accession>A0ABR4NGZ1</accession>
<evidence type="ECO:0000256" key="3">
    <source>
        <dbReference type="ARBA" id="ARBA00023015"/>
    </source>
</evidence>
<evidence type="ECO:0000259" key="8">
    <source>
        <dbReference type="Pfam" id="PF02229"/>
    </source>
</evidence>
<keyword evidence="5" id="KW-0804">Transcription</keyword>
<evidence type="ECO:0000256" key="6">
    <source>
        <dbReference type="ARBA" id="ARBA00023242"/>
    </source>
</evidence>
<evidence type="ECO:0000256" key="4">
    <source>
        <dbReference type="ARBA" id="ARBA00023125"/>
    </source>
</evidence>
<comment type="caution">
    <text evidence="9">The sequence shown here is derived from an EMBL/GenBank/DDBJ whole genome shotgun (WGS) entry which is preliminary data.</text>
</comment>
<feature type="compositionally biased region" description="Low complexity" evidence="7">
    <location>
        <begin position="22"/>
        <end position="34"/>
    </location>
</feature>
<comment type="subcellular location">
    <subcellularLocation>
        <location evidence="1">Nucleus</location>
    </subcellularLocation>
</comment>
<evidence type="ECO:0000256" key="2">
    <source>
        <dbReference type="ARBA" id="ARBA00009001"/>
    </source>
</evidence>
<comment type="similarity">
    <text evidence="2">Belongs to the transcriptional coactivator PC4 family.</text>
</comment>
<keyword evidence="10" id="KW-1185">Reference proteome</keyword>
<dbReference type="PANTHER" id="PTHR13215">
    <property type="entry name" value="RNA POLYMERASE II TRANSCRIPTIONAL COACTIVATOR"/>
    <property type="match status" value="1"/>
</dbReference>
<dbReference type="Gene3D" id="2.30.31.10">
    <property type="entry name" value="Transcriptional Coactivator Pc4, Chain A"/>
    <property type="match status" value="1"/>
</dbReference>
<keyword evidence="6" id="KW-0539">Nucleus</keyword>
<keyword evidence="4" id="KW-0238">DNA-binding</keyword>
<protein>
    <submittedName>
        <fullName evidence="9">Transcriptional coactivator</fullName>
    </submittedName>
</protein>
<dbReference type="InterPro" id="IPR003173">
    <property type="entry name" value="PC4_C"/>
</dbReference>
<feature type="compositionally biased region" description="Gly residues" evidence="7">
    <location>
        <begin position="53"/>
        <end position="65"/>
    </location>
</feature>
<feature type="region of interest" description="Disordered" evidence="7">
    <location>
        <begin position="1"/>
        <end position="84"/>
    </location>
</feature>
<reference evidence="9 10" key="1">
    <citation type="submission" date="2023-09" db="EMBL/GenBank/DDBJ databases">
        <title>Pangenome analysis of Batrachochytrium dendrobatidis and related Chytrids.</title>
        <authorList>
            <person name="Yacoub M.N."/>
            <person name="Stajich J.E."/>
            <person name="James T.Y."/>
        </authorList>
    </citation>
    <scope>NUCLEOTIDE SEQUENCE [LARGE SCALE GENOMIC DNA]</scope>
    <source>
        <strain evidence="9 10">JEL0888</strain>
    </source>
</reference>